<dbReference type="InterPro" id="IPR036770">
    <property type="entry name" value="Ankyrin_rpt-contain_sf"/>
</dbReference>
<proteinExistence type="predicted"/>
<dbReference type="PANTHER" id="PTHR24188:SF29">
    <property type="entry name" value="GH09064P"/>
    <property type="match status" value="1"/>
</dbReference>
<dbReference type="SUPFAM" id="SSF48403">
    <property type="entry name" value="Ankyrin repeat"/>
    <property type="match status" value="1"/>
</dbReference>
<dbReference type="Pfam" id="PF12796">
    <property type="entry name" value="Ank_2"/>
    <property type="match status" value="2"/>
</dbReference>
<evidence type="ECO:0000256" key="3">
    <source>
        <dbReference type="PROSITE-ProRule" id="PRU00023"/>
    </source>
</evidence>
<evidence type="ECO:0000313" key="4">
    <source>
        <dbReference type="EMBL" id="KAK4150337.1"/>
    </source>
</evidence>
<dbReference type="PANTHER" id="PTHR24188">
    <property type="entry name" value="ANKYRIN REPEAT PROTEIN"/>
    <property type="match status" value="1"/>
</dbReference>
<comment type="caution">
    <text evidence="4">The sequence shown here is derived from an EMBL/GenBank/DDBJ whole genome shotgun (WGS) entry which is preliminary data.</text>
</comment>
<dbReference type="EMBL" id="MU857079">
    <property type="protein sequence ID" value="KAK4150337.1"/>
    <property type="molecule type" value="Genomic_DNA"/>
</dbReference>
<protein>
    <submittedName>
        <fullName evidence="4">Ankyrin repeat-containing domain protein</fullName>
    </submittedName>
</protein>
<reference evidence="4" key="1">
    <citation type="journal article" date="2023" name="Mol. Phylogenet. Evol.">
        <title>Genome-scale phylogeny and comparative genomics of the fungal order Sordariales.</title>
        <authorList>
            <person name="Hensen N."/>
            <person name="Bonometti L."/>
            <person name="Westerberg I."/>
            <person name="Brannstrom I.O."/>
            <person name="Guillou S."/>
            <person name="Cros-Aarteil S."/>
            <person name="Calhoun S."/>
            <person name="Haridas S."/>
            <person name="Kuo A."/>
            <person name="Mondo S."/>
            <person name="Pangilinan J."/>
            <person name="Riley R."/>
            <person name="LaButti K."/>
            <person name="Andreopoulos B."/>
            <person name="Lipzen A."/>
            <person name="Chen C."/>
            <person name="Yan M."/>
            <person name="Daum C."/>
            <person name="Ng V."/>
            <person name="Clum A."/>
            <person name="Steindorff A."/>
            <person name="Ohm R.A."/>
            <person name="Martin F."/>
            <person name="Silar P."/>
            <person name="Natvig D.O."/>
            <person name="Lalanne C."/>
            <person name="Gautier V."/>
            <person name="Ament-Velasquez S.L."/>
            <person name="Kruys A."/>
            <person name="Hutchinson M.I."/>
            <person name="Powell A.J."/>
            <person name="Barry K."/>
            <person name="Miller A.N."/>
            <person name="Grigoriev I.V."/>
            <person name="Debuchy R."/>
            <person name="Gladieux P."/>
            <person name="Hiltunen Thoren M."/>
            <person name="Johannesson H."/>
        </authorList>
    </citation>
    <scope>NUCLEOTIDE SEQUENCE</scope>
    <source>
        <strain evidence="4">CBS 538.74</strain>
    </source>
</reference>
<organism evidence="4 5">
    <name type="scientific">Chaetomidium leptoderma</name>
    <dbReference type="NCBI Taxonomy" id="669021"/>
    <lineage>
        <taxon>Eukaryota</taxon>
        <taxon>Fungi</taxon>
        <taxon>Dikarya</taxon>
        <taxon>Ascomycota</taxon>
        <taxon>Pezizomycotina</taxon>
        <taxon>Sordariomycetes</taxon>
        <taxon>Sordariomycetidae</taxon>
        <taxon>Sordariales</taxon>
        <taxon>Chaetomiaceae</taxon>
        <taxon>Chaetomidium</taxon>
    </lineage>
</organism>
<reference evidence="4" key="2">
    <citation type="submission" date="2023-05" db="EMBL/GenBank/DDBJ databases">
        <authorList>
            <consortium name="Lawrence Berkeley National Laboratory"/>
            <person name="Steindorff A."/>
            <person name="Hensen N."/>
            <person name="Bonometti L."/>
            <person name="Westerberg I."/>
            <person name="Brannstrom I.O."/>
            <person name="Guillou S."/>
            <person name="Cros-Aarteil S."/>
            <person name="Calhoun S."/>
            <person name="Haridas S."/>
            <person name="Kuo A."/>
            <person name="Mondo S."/>
            <person name="Pangilinan J."/>
            <person name="Riley R."/>
            <person name="Labutti K."/>
            <person name="Andreopoulos B."/>
            <person name="Lipzen A."/>
            <person name="Chen C."/>
            <person name="Yanf M."/>
            <person name="Daum C."/>
            <person name="Ng V."/>
            <person name="Clum A."/>
            <person name="Ohm R."/>
            <person name="Martin F."/>
            <person name="Silar P."/>
            <person name="Natvig D."/>
            <person name="Lalanne C."/>
            <person name="Gautier V."/>
            <person name="Ament-Velasquez S.L."/>
            <person name="Kruys A."/>
            <person name="Hutchinson M.I."/>
            <person name="Powell A.J."/>
            <person name="Barry K."/>
            <person name="Miller A.N."/>
            <person name="Grigoriev I.V."/>
            <person name="Debuchy R."/>
            <person name="Gladieux P."/>
            <person name="Thoren M.H."/>
            <person name="Johannesson H."/>
        </authorList>
    </citation>
    <scope>NUCLEOTIDE SEQUENCE</scope>
    <source>
        <strain evidence="4">CBS 538.74</strain>
    </source>
</reference>
<evidence type="ECO:0000313" key="5">
    <source>
        <dbReference type="Proteomes" id="UP001302745"/>
    </source>
</evidence>
<dbReference type="Gene3D" id="1.25.40.20">
    <property type="entry name" value="Ankyrin repeat-containing domain"/>
    <property type="match status" value="1"/>
</dbReference>
<keyword evidence="2 3" id="KW-0040">ANK repeat</keyword>
<dbReference type="InterPro" id="IPR002110">
    <property type="entry name" value="Ankyrin_rpt"/>
</dbReference>
<dbReference type="SMART" id="SM00248">
    <property type="entry name" value="ANK"/>
    <property type="match status" value="5"/>
</dbReference>
<dbReference type="AlphaFoldDB" id="A0AAN6ZTH7"/>
<keyword evidence="5" id="KW-1185">Reference proteome</keyword>
<keyword evidence="1" id="KW-0677">Repeat</keyword>
<dbReference type="Proteomes" id="UP001302745">
    <property type="component" value="Unassembled WGS sequence"/>
</dbReference>
<dbReference type="PROSITE" id="PS50297">
    <property type="entry name" value="ANK_REP_REGION"/>
    <property type="match status" value="2"/>
</dbReference>
<evidence type="ECO:0000256" key="2">
    <source>
        <dbReference type="ARBA" id="ARBA00023043"/>
    </source>
</evidence>
<evidence type="ECO:0000256" key="1">
    <source>
        <dbReference type="ARBA" id="ARBA00022737"/>
    </source>
</evidence>
<gene>
    <name evidence="4" type="ORF">C8A00DRAFT_37066</name>
</gene>
<dbReference type="PROSITE" id="PS50088">
    <property type="entry name" value="ANK_REPEAT"/>
    <property type="match status" value="2"/>
</dbReference>
<accession>A0AAN6ZTH7</accession>
<name>A0AAN6ZTH7_9PEZI</name>
<feature type="repeat" description="ANK" evidence="3">
    <location>
        <begin position="217"/>
        <end position="243"/>
    </location>
</feature>
<feature type="repeat" description="ANK" evidence="3">
    <location>
        <begin position="120"/>
        <end position="152"/>
    </location>
</feature>
<sequence length="318" mass="34394">MSLPAFATGPRQTDEQYVQRVASYPFYQYASRYWAAHLKDVGDLASQSALQTQVLSFLGNRACVASSAQALMRASGHGLAAPTVMSPLSLVSYLDLPDLASSLPPDDEQGSSLIHWSDSLGRTPLMWAACGGSVLVVRLLLDRGSVRDYVDNVGEDALLLAIPQGHTNVVLELLEQGLPIEAPTTKSPLIRAAECGHRGIVQILLDQGAIPGSVLEHGETAMHNAAANGHLEVLEVLIHPAASWGFGLDHQNHEDETALFAAAFNGHAEPVKILLKIQDSVDKVTKVWCRSEKDFFSEVLQERGFPNLPSSPIHRQLL</sequence>